<sequence length="206" mass="22537">MIRNGKNDAKRKQNNNHNGHDGSRQQQQRERGASTRSGSNAKSNVVPEREISKPRAQPNGEQSTVRSTASNTAHTRKTPDASHGVEKRGQSSEEGCGPSVAAQRSQPQLQPPTTGAWAVPYTSVVNAVRDTTVPDNHLEAVVMSHPSQMSNSSQQNIKEVRKIVEEEGRSARNLITWNVPIEEVTNEARVEGLDPIGKRAVTMFCV</sequence>
<feature type="compositionally biased region" description="Basic and acidic residues" evidence="1">
    <location>
        <begin position="1"/>
        <end position="11"/>
    </location>
</feature>
<evidence type="ECO:0000313" key="3">
    <source>
        <dbReference type="RefSeq" id="XP_014673058.1"/>
    </source>
</evidence>
<evidence type="ECO:0000256" key="1">
    <source>
        <dbReference type="SAM" id="MobiDB-lite"/>
    </source>
</evidence>
<gene>
    <name evidence="3" type="primary">LOC106813442</name>
</gene>
<dbReference type="Proteomes" id="UP000695022">
    <property type="component" value="Unplaced"/>
</dbReference>
<feature type="compositionally biased region" description="Polar residues" evidence="1">
    <location>
        <begin position="34"/>
        <end position="43"/>
    </location>
</feature>
<proteinExistence type="predicted"/>
<protein>
    <submittedName>
        <fullName evidence="3">Uncharacterized protein LOC106813442</fullName>
    </submittedName>
</protein>
<feature type="compositionally biased region" description="Polar residues" evidence="1">
    <location>
        <begin position="59"/>
        <end position="73"/>
    </location>
</feature>
<feature type="compositionally biased region" description="Basic and acidic residues" evidence="1">
    <location>
        <begin position="18"/>
        <end position="33"/>
    </location>
</feature>
<dbReference type="RefSeq" id="XP_014673058.1">
    <property type="nucleotide sequence ID" value="XM_014817572.1"/>
</dbReference>
<accession>A0ABM1ELI7</accession>
<evidence type="ECO:0000313" key="2">
    <source>
        <dbReference type="Proteomes" id="UP000695022"/>
    </source>
</evidence>
<name>A0ABM1ELI7_PRICU</name>
<organism evidence="2 3">
    <name type="scientific">Priapulus caudatus</name>
    <name type="common">Priapulid worm</name>
    <dbReference type="NCBI Taxonomy" id="37621"/>
    <lineage>
        <taxon>Eukaryota</taxon>
        <taxon>Metazoa</taxon>
        <taxon>Ecdysozoa</taxon>
        <taxon>Scalidophora</taxon>
        <taxon>Priapulida</taxon>
        <taxon>Priapulimorpha</taxon>
        <taxon>Priapulimorphida</taxon>
        <taxon>Priapulidae</taxon>
        <taxon>Priapulus</taxon>
    </lineage>
</organism>
<feature type="region of interest" description="Disordered" evidence="1">
    <location>
        <begin position="1"/>
        <end position="115"/>
    </location>
</feature>
<feature type="compositionally biased region" description="Basic and acidic residues" evidence="1">
    <location>
        <begin position="77"/>
        <end position="91"/>
    </location>
</feature>
<feature type="compositionally biased region" description="Polar residues" evidence="1">
    <location>
        <begin position="102"/>
        <end position="113"/>
    </location>
</feature>
<keyword evidence="2" id="KW-1185">Reference proteome</keyword>
<dbReference type="GeneID" id="106813442"/>
<reference evidence="3" key="1">
    <citation type="submission" date="2025-08" db="UniProtKB">
        <authorList>
            <consortium name="RefSeq"/>
        </authorList>
    </citation>
    <scope>IDENTIFICATION</scope>
</reference>